<dbReference type="PANTHER" id="PTHR12677:SF59">
    <property type="entry name" value="GOLGI APPARATUS MEMBRANE PROTEIN TVP38-RELATED"/>
    <property type="match status" value="1"/>
</dbReference>
<protein>
    <recommendedName>
        <fullName evidence="7">VTT domain-containing protein</fullName>
    </recommendedName>
</protein>
<organism evidence="8 9">
    <name type="scientific">Hyaloperonospora arabidopsidis (strain Emoy2)</name>
    <name type="common">Downy mildew agent</name>
    <name type="synonym">Peronospora arabidopsidis</name>
    <dbReference type="NCBI Taxonomy" id="559515"/>
    <lineage>
        <taxon>Eukaryota</taxon>
        <taxon>Sar</taxon>
        <taxon>Stramenopiles</taxon>
        <taxon>Oomycota</taxon>
        <taxon>Peronosporomycetes</taxon>
        <taxon>Peronosporales</taxon>
        <taxon>Peronosporaceae</taxon>
        <taxon>Hyaloperonospora</taxon>
    </lineage>
</organism>
<evidence type="ECO:0000313" key="9">
    <source>
        <dbReference type="Proteomes" id="UP000011713"/>
    </source>
</evidence>
<reference evidence="9" key="1">
    <citation type="journal article" date="2010" name="Science">
        <title>Signatures of adaptation to obligate biotrophy in the Hyaloperonospora arabidopsidis genome.</title>
        <authorList>
            <person name="Baxter L."/>
            <person name="Tripathy S."/>
            <person name="Ishaque N."/>
            <person name="Boot N."/>
            <person name="Cabral A."/>
            <person name="Kemen E."/>
            <person name="Thines M."/>
            <person name="Ah-Fong A."/>
            <person name="Anderson R."/>
            <person name="Badejoko W."/>
            <person name="Bittner-Eddy P."/>
            <person name="Boore J.L."/>
            <person name="Chibucos M.C."/>
            <person name="Coates M."/>
            <person name="Dehal P."/>
            <person name="Delehaunty K."/>
            <person name="Dong S."/>
            <person name="Downton P."/>
            <person name="Dumas B."/>
            <person name="Fabro G."/>
            <person name="Fronick C."/>
            <person name="Fuerstenberg S.I."/>
            <person name="Fulton L."/>
            <person name="Gaulin E."/>
            <person name="Govers F."/>
            <person name="Hughes L."/>
            <person name="Humphray S."/>
            <person name="Jiang R.H."/>
            <person name="Judelson H."/>
            <person name="Kamoun S."/>
            <person name="Kyung K."/>
            <person name="Meijer H."/>
            <person name="Minx P."/>
            <person name="Morris P."/>
            <person name="Nelson J."/>
            <person name="Phuntumart V."/>
            <person name="Qutob D."/>
            <person name="Rehmany A."/>
            <person name="Rougon-Cardoso A."/>
            <person name="Ryden P."/>
            <person name="Torto-Alalibo T."/>
            <person name="Studholme D."/>
            <person name="Wang Y."/>
            <person name="Win J."/>
            <person name="Wood J."/>
            <person name="Clifton S.W."/>
            <person name="Rogers J."/>
            <person name="Van den Ackerveken G."/>
            <person name="Jones J.D."/>
            <person name="McDowell J.M."/>
            <person name="Beynon J."/>
            <person name="Tyler B.M."/>
        </authorList>
    </citation>
    <scope>NUCLEOTIDE SEQUENCE [LARGE SCALE GENOMIC DNA]</scope>
    <source>
        <strain evidence="9">Emoy2</strain>
    </source>
</reference>
<reference evidence="8" key="2">
    <citation type="submission" date="2015-06" db="UniProtKB">
        <authorList>
            <consortium name="EnsemblProtists"/>
        </authorList>
    </citation>
    <scope>IDENTIFICATION</scope>
    <source>
        <strain evidence="8">Emoy2</strain>
    </source>
</reference>
<dbReference type="InterPro" id="IPR032816">
    <property type="entry name" value="VTT_dom"/>
</dbReference>
<accession>M4C5Q0</accession>
<dbReference type="EnsemblProtists" id="HpaT814427">
    <property type="protein sequence ID" value="HpaP814427"/>
    <property type="gene ID" value="HpaG814427"/>
</dbReference>
<feature type="transmembrane region" description="Helical" evidence="6">
    <location>
        <begin position="12"/>
        <end position="33"/>
    </location>
</feature>
<evidence type="ECO:0000256" key="6">
    <source>
        <dbReference type="SAM" id="Phobius"/>
    </source>
</evidence>
<dbReference type="InterPro" id="IPR015414">
    <property type="entry name" value="TMEM64"/>
</dbReference>
<dbReference type="EMBL" id="JH599863">
    <property type="status" value="NOT_ANNOTATED_CDS"/>
    <property type="molecule type" value="Genomic_DNA"/>
</dbReference>
<sequence length="192" mass="20597">MAGSLFGVSHGVLAIIVGKTGGSTLTFLLARIMGKDVIGDYLRSKFPTFQALSDVLNSKSWKPVLLYQLSSIPNIVKIYTLAITQVSIARFAMSAALGSIPHAIVWAYIGSQATDIAATLTGKTEMTTSRVLVVVTGISLTVLAMTVLVVYTKRQLQELQRRECRSGSEEELILSIGTDDTATTNAKSGRSR</sequence>
<name>M4C5Q0_HYAAE</name>
<dbReference type="Proteomes" id="UP000011713">
    <property type="component" value="Unassembled WGS sequence"/>
</dbReference>
<dbReference type="GO" id="GO:0005886">
    <property type="term" value="C:plasma membrane"/>
    <property type="evidence" value="ECO:0007669"/>
    <property type="project" value="UniProtKB-SubCell"/>
</dbReference>
<keyword evidence="2" id="KW-1003">Cell membrane</keyword>
<feature type="transmembrane region" description="Helical" evidence="6">
    <location>
        <begin position="129"/>
        <end position="152"/>
    </location>
</feature>
<keyword evidence="5 6" id="KW-0472">Membrane</keyword>
<keyword evidence="9" id="KW-1185">Reference proteome</keyword>
<evidence type="ECO:0000256" key="1">
    <source>
        <dbReference type="ARBA" id="ARBA00004651"/>
    </source>
</evidence>
<dbReference type="STRING" id="559515.M4C5Q0"/>
<dbReference type="VEuPathDB" id="FungiDB:HpaG814427"/>
<keyword evidence="3 6" id="KW-0812">Transmembrane</keyword>
<keyword evidence="4 6" id="KW-1133">Transmembrane helix</keyword>
<evidence type="ECO:0000256" key="5">
    <source>
        <dbReference type="ARBA" id="ARBA00023136"/>
    </source>
</evidence>
<evidence type="ECO:0000256" key="3">
    <source>
        <dbReference type="ARBA" id="ARBA00022692"/>
    </source>
</evidence>
<evidence type="ECO:0000313" key="8">
    <source>
        <dbReference type="EnsemblProtists" id="HpaP814427"/>
    </source>
</evidence>
<dbReference type="eggNOG" id="KOG3140">
    <property type="taxonomic scope" value="Eukaryota"/>
</dbReference>
<dbReference type="InParanoid" id="M4C5Q0"/>
<comment type="subcellular location">
    <subcellularLocation>
        <location evidence="1">Cell membrane</location>
        <topology evidence="1">Multi-pass membrane protein</topology>
    </subcellularLocation>
</comment>
<evidence type="ECO:0000259" key="7">
    <source>
        <dbReference type="Pfam" id="PF09335"/>
    </source>
</evidence>
<dbReference type="Pfam" id="PF09335">
    <property type="entry name" value="VTT_dom"/>
    <property type="match status" value="1"/>
</dbReference>
<feature type="transmembrane region" description="Helical" evidence="6">
    <location>
        <begin position="88"/>
        <end position="109"/>
    </location>
</feature>
<evidence type="ECO:0000256" key="4">
    <source>
        <dbReference type="ARBA" id="ARBA00022989"/>
    </source>
</evidence>
<evidence type="ECO:0000256" key="2">
    <source>
        <dbReference type="ARBA" id="ARBA00022475"/>
    </source>
</evidence>
<dbReference type="HOGENOM" id="CLU_1647173_0_0_1"/>
<dbReference type="AlphaFoldDB" id="M4C5Q0"/>
<proteinExistence type="predicted"/>
<dbReference type="OMA" id="LYGTWWG"/>
<feature type="domain" description="VTT" evidence="7">
    <location>
        <begin position="2"/>
        <end position="112"/>
    </location>
</feature>
<dbReference type="PANTHER" id="PTHR12677">
    <property type="entry name" value="GOLGI APPARATUS MEMBRANE PROTEIN TVP38-RELATED"/>
    <property type="match status" value="1"/>
</dbReference>